<reference evidence="3 4" key="1">
    <citation type="submission" date="2018-04" db="EMBL/GenBank/DDBJ databases">
        <title>Novel Campyloabacter and Helicobacter Species and Strains.</title>
        <authorList>
            <person name="Mannion A.J."/>
            <person name="Shen Z."/>
            <person name="Fox J.G."/>
        </authorList>
    </citation>
    <scope>NUCLEOTIDE SEQUENCE [LARGE SCALE GENOMIC DNA]</scope>
    <source>
        <strain evidence="3 4">MIT 17-337</strain>
    </source>
</reference>
<evidence type="ECO:0000259" key="2">
    <source>
        <dbReference type="SMART" id="SM00014"/>
    </source>
</evidence>
<dbReference type="AlphaFoldDB" id="A0A3D8IIC1"/>
<accession>A0A3D8IIC1</accession>
<protein>
    <recommendedName>
        <fullName evidence="2">Phosphatidic acid phosphatase type 2/haloperoxidase domain-containing protein</fullName>
    </recommendedName>
</protein>
<feature type="domain" description="Phosphatidic acid phosphatase type 2/haloperoxidase" evidence="2">
    <location>
        <begin position="48"/>
        <end position="168"/>
    </location>
</feature>
<dbReference type="PANTHER" id="PTHR14969:SF13">
    <property type="entry name" value="AT30094P"/>
    <property type="match status" value="1"/>
</dbReference>
<comment type="caution">
    <text evidence="3">The sequence shown here is derived from an EMBL/GenBank/DDBJ whole genome shotgun (WGS) entry which is preliminary data.</text>
</comment>
<dbReference type="RefSeq" id="WP_115543359.1">
    <property type="nucleotide sequence ID" value="NZ_NXLQ01000016.1"/>
</dbReference>
<sequence>MFVLPIKLLGEFLHIDMFVQNGITTYGDLMQFFALFVLLLLIILKDMTGILQLALSAIVGLGIMLFSKHILPYFSNIFQNNECLGGIIASVAQRPDAINDFDGFPSGHTTAAFIATGFVSKRYGWKYGIVAITLAILVGLSRLYALRHTTTQVICGALLGFFVAYCITKKNTKNDNTI</sequence>
<dbReference type="CDD" id="cd03394">
    <property type="entry name" value="PAP2_like_5"/>
    <property type="match status" value="1"/>
</dbReference>
<gene>
    <name evidence="3" type="ORF">CQA53_07300</name>
</gene>
<dbReference type="InterPro" id="IPR036938">
    <property type="entry name" value="PAP2/HPO_sf"/>
</dbReference>
<dbReference type="Gene3D" id="1.20.144.10">
    <property type="entry name" value="Phosphatidic acid phosphatase type 2/haloperoxidase"/>
    <property type="match status" value="1"/>
</dbReference>
<organism evidence="3 4">
    <name type="scientific">Helicobacter didelphidarum</name>
    <dbReference type="NCBI Taxonomy" id="2040648"/>
    <lineage>
        <taxon>Bacteria</taxon>
        <taxon>Pseudomonadati</taxon>
        <taxon>Campylobacterota</taxon>
        <taxon>Epsilonproteobacteria</taxon>
        <taxon>Campylobacterales</taxon>
        <taxon>Helicobacteraceae</taxon>
        <taxon>Helicobacter</taxon>
    </lineage>
</organism>
<proteinExistence type="predicted"/>
<dbReference type="OrthoDB" id="9780507at2"/>
<dbReference type="PANTHER" id="PTHR14969">
    <property type="entry name" value="SPHINGOSINE-1-PHOSPHATE PHOSPHOHYDROLASE"/>
    <property type="match status" value="1"/>
</dbReference>
<evidence type="ECO:0000256" key="1">
    <source>
        <dbReference type="SAM" id="Phobius"/>
    </source>
</evidence>
<keyword evidence="1" id="KW-1133">Transmembrane helix</keyword>
<keyword evidence="1" id="KW-0472">Membrane</keyword>
<evidence type="ECO:0000313" key="4">
    <source>
        <dbReference type="Proteomes" id="UP000256379"/>
    </source>
</evidence>
<dbReference type="Pfam" id="PF01569">
    <property type="entry name" value="PAP2"/>
    <property type="match status" value="1"/>
</dbReference>
<feature type="transmembrane region" description="Helical" evidence="1">
    <location>
        <begin position="151"/>
        <end position="168"/>
    </location>
</feature>
<evidence type="ECO:0000313" key="3">
    <source>
        <dbReference type="EMBL" id="RDU64952.1"/>
    </source>
</evidence>
<dbReference type="SMART" id="SM00014">
    <property type="entry name" value="acidPPc"/>
    <property type="match status" value="1"/>
</dbReference>
<dbReference type="EMBL" id="NXLQ01000016">
    <property type="protein sequence ID" value="RDU64952.1"/>
    <property type="molecule type" value="Genomic_DNA"/>
</dbReference>
<feature type="transmembrane region" description="Helical" evidence="1">
    <location>
        <begin position="127"/>
        <end position="145"/>
    </location>
</feature>
<feature type="transmembrane region" description="Helical" evidence="1">
    <location>
        <begin position="50"/>
        <end position="67"/>
    </location>
</feature>
<feature type="transmembrane region" description="Helical" evidence="1">
    <location>
        <begin position="26"/>
        <end position="44"/>
    </location>
</feature>
<dbReference type="InterPro" id="IPR000326">
    <property type="entry name" value="PAP2/HPO"/>
</dbReference>
<dbReference type="Proteomes" id="UP000256379">
    <property type="component" value="Unassembled WGS sequence"/>
</dbReference>
<dbReference type="SUPFAM" id="SSF48317">
    <property type="entry name" value="Acid phosphatase/Vanadium-dependent haloperoxidase"/>
    <property type="match status" value="1"/>
</dbReference>
<name>A0A3D8IIC1_9HELI</name>
<keyword evidence="4" id="KW-1185">Reference proteome</keyword>
<keyword evidence="1" id="KW-0812">Transmembrane</keyword>